<dbReference type="Proteomes" id="UP000824120">
    <property type="component" value="Chromosome 3"/>
</dbReference>
<comment type="caution">
    <text evidence="1">The sequence shown here is derived from an EMBL/GenBank/DDBJ whole genome shotgun (WGS) entry which is preliminary data.</text>
</comment>
<protein>
    <submittedName>
        <fullName evidence="1">Uncharacterized protein</fullName>
    </submittedName>
</protein>
<dbReference type="PANTHER" id="PTHR33116">
    <property type="entry name" value="REVERSE TRANSCRIPTASE ZINC-BINDING DOMAIN-CONTAINING PROTEIN-RELATED-RELATED"/>
    <property type="match status" value="1"/>
</dbReference>
<dbReference type="AlphaFoldDB" id="A0A9J5ZTE9"/>
<evidence type="ECO:0000313" key="2">
    <source>
        <dbReference type="Proteomes" id="UP000824120"/>
    </source>
</evidence>
<keyword evidence="2" id="KW-1185">Reference proteome</keyword>
<evidence type="ECO:0000313" key="1">
    <source>
        <dbReference type="EMBL" id="KAG5615290.1"/>
    </source>
</evidence>
<organism evidence="1 2">
    <name type="scientific">Solanum commersonii</name>
    <name type="common">Commerson's wild potato</name>
    <name type="synonym">Commerson's nightshade</name>
    <dbReference type="NCBI Taxonomy" id="4109"/>
    <lineage>
        <taxon>Eukaryota</taxon>
        <taxon>Viridiplantae</taxon>
        <taxon>Streptophyta</taxon>
        <taxon>Embryophyta</taxon>
        <taxon>Tracheophyta</taxon>
        <taxon>Spermatophyta</taxon>
        <taxon>Magnoliopsida</taxon>
        <taxon>eudicotyledons</taxon>
        <taxon>Gunneridae</taxon>
        <taxon>Pentapetalae</taxon>
        <taxon>asterids</taxon>
        <taxon>lamiids</taxon>
        <taxon>Solanales</taxon>
        <taxon>Solanaceae</taxon>
        <taxon>Solanoideae</taxon>
        <taxon>Solaneae</taxon>
        <taxon>Solanum</taxon>
    </lineage>
</organism>
<accession>A0A9J5ZTE9</accession>
<dbReference type="OrthoDB" id="1002509at2759"/>
<gene>
    <name evidence="1" type="ORF">H5410_015114</name>
</gene>
<reference evidence="1 2" key="1">
    <citation type="submission" date="2020-09" db="EMBL/GenBank/DDBJ databases">
        <title>De no assembly of potato wild relative species, Solanum commersonii.</title>
        <authorList>
            <person name="Cho K."/>
        </authorList>
    </citation>
    <scope>NUCLEOTIDE SEQUENCE [LARGE SCALE GENOMIC DNA]</scope>
    <source>
        <strain evidence="1">LZ3.2</strain>
        <tissue evidence="1">Leaf</tissue>
    </source>
</reference>
<proteinExistence type="predicted"/>
<name>A0A9J5ZTE9_SOLCO</name>
<dbReference type="EMBL" id="JACXVP010000003">
    <property type="protein sequence ID" value="KAG5615290.1"/>
    <property type="molecule type" value="Genomic_DNA"/>
</dbReference>
<dbReference type="PANTHER" id="PTHR33116:SF85">
    <property type="entry name" value="REVERSE TRANSCRIPTASE ZINC-BINDING DOMAIN-CONTAINING PROTEIN"/>
    <property type="match status" value="1"/>
</dbReference>
<sequence length="147" mass="17545">MEECEKKLSRWKSQYLSLGVRVTLINSVLDALPTYLRSIFPVLDGIIQWLDKIRRDFLWKEPQAYWCKVIEINYGEKYRWMTWMTKEVNTPYGVSVWRSIRVHCPFMKNHTTVKVGNGHKTSFWKDNWLRLDSLKGLFPDFAGRALQ</sequence>